<dbReference type="PANTHER" id="PTHR43179">
    <property type="entry name" value="RHAMNOSYLTRANSFERASE WBBL"/>
    <property type="match status" value="1"/>
</dbReference>
<dbReference type="PROSITE" id="PS50005">
    <property type="entry name" value="TPR"/>
    <property type="match status" value="2"/>
</dbReference>
<evidence type="ECO:0000256" key="1">
    <source>
        <dbReference type="PROSITE-ProRule" id="PRU00339"/>
    </source>
</evidence>
<accession>A0ABW5DZ21</accession>
<dbReference type="CDD" id="cd04186">
    <property type="entry name" value="GT_2_like_c"/>
    <property type="match status" value="1"/>
</dbReference>
<feature type="domain" description="Glycosyltransferase 2-like" evidence="2">
    <location>
        <begin position="928"/>
        <end position="1044"/>
    </location>
</feature>
<dbReference type="RefSeq" id="WP_379878216.1">
    <property type="nucleotide sequence ID" value="NZ_JBHUIP010000014.1"/>
</dbReference>
<sequence>MEEALSAHFTAIQPAFDFELAIVGGQYSACPPLTPEDLLPDYHFRRKHFPSPSAAAYLMTLAEGAEASHRPDIALALAHGAIAFDGKHIDALLLLARHAHRGGQIEQAIQWARQAALSDPASTKAHVLLGRLHLESGQFEETNTVLGPFLDRYPDAEGFWYRGNALLQMGHAAQAAAHFKVVIDQTPAFPEARIALGEALARLGRINDAIATTREALRLANHPHWVIRLAGLLVRADKGAEALAILEPMFLQQPDNQAIRCLLAEIHMQQGNMDLARHLLETGLQMAPDALALWLGRGALERHSGHLARAAAIATEITERWPEQAEGWHLRGLVFRDQKNIEAARQNFIRALQLAPRSIPVTLAMAELALAKGWREEALGYLDSLLHAAPGILEARRLKADILVQEGRFPEASALLIPLCRHGEMRRAPGFWLPLATLLEGMGRTRAASLALRRILRIAPKDPEALARAIGLARMVGDEVEVAHLGGIFLDLHPDRPLADAITSAQLLADGHTAAAAVRAEAAVYKAPKEAEGWFQLGRVRHRQGRLSEAEEALAQARALAIGRADILLEIAEVLKADQRFAEAKIALKLASELAPRSVPVWLALSGAYEKAGAFAQALDAITHAKALAPNDVTVHLTLTRLRLILDPQATTEDILALLDRPNRLEIYRSVLAAVTAAGNFEALPQLAAKARATFPEDDAIGLAYLHSRRTLGSTGDQARTTRHWARRLMQKTGQAPLVPQQPRIHGNRLRIAYLLAGPDVAAIETVVRNHDTERVEIHIYMDASVRLAGDVRHRVNLHPLSGGNLRQSLIANGIEVSVDMGGFAPWAGQIDILKAFAARTAPLQCLWPAEPGDDAGLHDLTFSSSCDTLAEDVERAGFATRDTDRQWWQNPDAKERSRAIAHRSFANWQGREQRLTLSSSEQPDITLVLVLFNQAGLTLECLRSIADQQGVGFETILIDNASSDETAYLLDRVDGALIVRNSTNHGFLEAANQGAALARGRHIVFLNTDALLQENALAHALRRIDSDPAIGVVGGRVVLADGTLQEAGCMALSDGWTAGYGRGQSPDLPEFRFVREVECVSGAFLMVRRTLWQALGGFDPVYGPAYYEDTDLCLRAGRGGFKTIYDPTILVTHLEWGSAVDLSYSRTQMIRNRPIFAARHGDAIASRPDIFAYDPLHQRSAAKPCPNLLMLDDVIPCPGEQPLEIIRTLSSGYNITLLPMCQTEADWSEVYADLPDTTEVMLGRGTAGLEDFLEQRQGFYRHLLVRQAHNIEFVANLRRRSPHIFASCRIVGELSTSQTLAPDFLSQIDCLLVASGRERETLHNLKATDVRLLKPIRSIPEAIPDFEAREGLLLVTDSIMPGSVDEDGVLWLMESLLPRLEALLGQSLSVTLVADCRSDRVTASADGTLQVLNGDTDLDPLMDRARLLVVPTRALGGGSPLAIDRAMTRGLPIVASHLAVRRQEWDLNIELLARDVDTIIPALADLYRSPTHWRLFQQAGLKRSRQVSSPDAFACSLTAALQGSE</sequence>
<evidence type="ECO:0000259" key="2">
    <source>
        <dbReference type="Pfam" id="PF00535"/>
    </source>
</evidence>
<dbReference type="Pfam" id="PF00535">
    <property type="entry name" value="Glycos_transf_2"/>
    <property type="match status" value="1"/>
</dbReference>
<dbReference type="SUPFAM" id="SSF48452">
    <property type="entry name" value="TPR-like"/>
    <property type="match status" value="4"/>
</dbReference>
<feature type="repeat" description="TPR" evidence="1">
    <location>
        <begin position="325"/>
        <end position="358"/>
    </location>
</feature>
<dbReference type="Gene3D" id="1.25.40.10">
    <property type="entry name" value="Tetratricopeptide repeat domain"/>
    <property type="match status" value="3"/>
</dbReference>
<gene>
    <name evidence="3" type="ORF">ACFSM5_19245</name>
</gene>
<dbReference type="InterPro" id="IPR019734">
    <property type="entry name" value="TPR_rpt"/>
</dbReference>
<dbReference type="Gene3D" id="3.40.50.11380">
    <property type="match status" value="1"/>
</dbReference>
<dbReference type="Pfam" id="PF13692">
    <property type="entry name" value="Glyco_trans_1_4"/>
    <property type="match status" value="1"/>
</dbReference>
<dbReference type="Pfam" id="PF13432">
    <property type="entry name" value="TPR_16"/>
    <property type="match status" value="2"/>
</dbReference>
<reference evidence="4" key="1">
    <citation type="journal article" date="2019" name="Int. J. Syst. Evol. Microbiol.">
        <title>The Global Catalogue of Microorganisms (GCM) 10K type strain sequencing project: providing services to taxonomists for standard genome sequencing and annotation.</title>
        <authorList>
            <consortium name="The Broad Institute Genomics Platform"/>
            <consortium name="The Broad Institute Genome Sequencing Center for Infectious Disease"/>
            <person name="Wu L."/>
            <person name="Ma J."/>
        </authorList>
    </citation>
    <scope>NUCLEOTIDE SEQUENCE [LARGE SCALE GENOMIC DNA]</scope>
    <source>
        <strain evidence="4">CGMCC 1.19062</strain>
    </source>
</reference>
<comment type="caution">
    <text evidence="3">The sequence shown here is derived from an EMBL/GenBank/DDBJ whole genome shotgun (WGS) entry which is preliminary data.</text>
</comment>
<organism evidence="3 4">
    <name type="scientific">Lacibacterium aquatile</name>
    <dbReference type="NCBI Taxonomy" id="1168082"/>
    <lineage>
        <taxon>Bacteria</taxon>
        <taxon>Pseudomonadati</taxon>
        <taxon>Pseudomonadota</taxon>
        <taxon>Alphaproteobacteria</taxon>
        <taxon>Rhodospirillales</taxon>
        <taxon>Rhodospirillaceae</taxon>
    </lineage>
</organism>
<dbReference type="EMBL" id="JBHUIP010000014">
    <property type="protein sequence ID" value="MFD2265049.1"/>
    <property type="molecule type" value="Genomic_DNA"/>
</dbReference>
<dbReference type="SUPFAM" id="SSF53756">
    <property type="entry name" value="UDP-Glycosyltransferase/glycogen phosphorylase"/>
    <property type="match status" value="1"/>
</dbReference>
<dbReference type="SMART" id="SM00028">
    <property type="entry name" value="TPR"/>
    <property type="match status" value="9"/>
</dbReference>
<dbReference type="Proteomes" id="UP001597295">
    <property type="component" value="Unassembled WGS sequence"/>
</dbReference>
<keyword evidence="1" id="KW-0802">TPR repeat</keyword>
<dbReference type="InterPro" id="IPR011990">
    <property type="entry name" value="TPR-like_helical_dom_sf"/>
</dbReference>
<name>A0ABW5DZ21_9PROT</name>
<protein>
    <submittedName>
        <fullName evidence="3">Tetratricopeptide repeat protein</fullName>
    </submittedName>
</protein>
<keyword evidence="4" id="KW-1185">Reference proteome</keyword>
<dbReference type="InterPro" id="IPR001173">
    <property type="entry name" value="Glyco_trans_2-like"/>
</dbReference>
<evidence type="ECO:0000313" key="4">
    <source>
        <dbReference type="Proteomes" id="UP001597295"/>
    </source>
</evidence>
<proteinExistence type="predicted"/>
<dbReference type="Gene3D" id="3.90.550.10">
    <property type="entry name" value="Spore Coat Polysaccharide Biosynthesis Protein SpsA, Chain A"/>
    <property type="match status" value="1"/>
</dbReference>
<dbReference type="Pfam" id="PF14559">
    <property type="entry name" value="TPR_19"/>
    <property type="match status" value="2"/>
</dbReference>
<evidence type="ECO:0000313" key="3">
    <source>
        <dbReference type="EMBL" id="MFD2265049.1"/>
    </source>
</evidence>
<dbReference type="PANTHER" id="PTHR43179:SF7">
    <property type="entry name" value="RHAMNOSYLTRANSFERASE WBBL"/>
    <property type="match status" value="1"/>
</dbReference>
<dbReference type="SUPFAM" id="SSF53448">
    <property type="entry name" value="Nucleotide-diphospho-sugar transferases"/>
    <property type="match status" value="1"/>
</dbReference>
<dbReference type="InterPro" id="IPR029044">
    <property type="entry name" value="Nucleotide-diphossugar_trans"/>
</dbReference>
<feature type="repeat" description="TPR" evidence="1">
    <location>
        <begin position="599"/>
        <end position="632"/>
    </location>
</feature>